<evidence type="ECO:0000313" key="3">
    <source>
        <dbReference type="Proteomes" id="UP000581447"/>
    </source>
</evidence>
<reference evidence="2 3" key="1">
    <citation type="submission" date="2020-08" db="EMBL/GenBank/DDBJ databases">
        <title>Genomic Encyclopedia of Type Strains, Phase IV (KMG-IV): sequencing the most valuable type-strain genomes for metagenomic binning, comparative biology and taxonomic classification.</title>
        <authorList>
            <person name="Goeker M."/>
        </authorList>
    </citation>
    <scope>NUCLEOTIDE SEQUENCE [LARGE SCALE GENOMIC DNA]</scope>
    <source>
        <strain evidence="2 3">DSM 29050</strain>
    </source>
</reference>
<keyword evidence="3" id="KW-1185">Reference proteome</keyword>
<proteinExistence type="predicted"/>
<sequence length="314" mass="35800">MVSNINLDCWFPKYDVLSEIDRYLIEDWHIEYLLTHEQILAKMKKVGLSRWQRFERLCKKKNEKLVTDAMADFDIHAFHVSDCRRTYILDLIALSFSWMQRSSVSGKVIDIGCQNGILLKFLAQKFANEFTGIDPSAKAIEAAKEQLKGLKNVELQIGKLPFETEQKYDLALCIDVLHHLKPDQQSNAISCIFGCLNAGGSAIISTADFHDHKWWSAIQPSLNEFGVELIAAGRVGGAQHGGTFEVKADWPVTGVGIFKMTENRNAVVDYDALNNAHTFYWDNFFQHYANFPLTPWHEKTLSFEAAQRKSAEDY</sequence>
<evidence type="ECO:0000313" key="2">
    <source>
        <dbReference type="EMBL" id="MBB3943819.1"/>
    </source>
</evidence>
<dbReference type="CDD" id="cd02440">
    <property type="entry name" value="AdoMet_MTases"/>
    <property type="match status" value="1"/>
</dbReference>
<keyword evidence="2" id="KW-0489">Methyltransferase</keyword>
<dbReference type="SUPFAM" id="SSF53335">
    <property type="entry name" value="S-adenosyl-L-methionine-dependent methyltransferases"/>
    <property type="match status" value="1"/>
</dbReference>
<dbReference type="RefSeq" id="WP_183942122.1">
    <property type="nucleotide sequence ID" value="NZ_BAABBG010000022.1"/>
</dbReference>
<name>A0A840AZI9_9SPHN</name>
<evidence type="ECO:0000259" key="1">
    <source>
        <dbReference type="Pfam" id="PF08242"/>
    </source>
</evidence>
<feature type="domain" description="Methyltransferase type 12" evidence="1">
    <location>
        <begin position="109"/>
        <end position="200"/>
    </location>
</feature>
<organism evidence="2 3">
    <name type="scientific">Sphingorhabdus rigui</name>
    <dbReference type="NCBI Taxonomy" id="1282858"/>
    <lineage>
        <taxon>Bacteria</taxon>
        <taxon>Pseudomonadati</taxon>
        <taxon>Pseudomonadota</taxon>
        <taxon>Alphaproteobacteria</taxon>
        <taxon>Sphingomonadales</taxon>
        <taxon>Sphingomonadaceae</taxon>
        <taxon>Sphingorhabdus</taxon>
    </lineage>
</organism>
<comment type="caution">
    <text evidence="2">The sequence shown here is derived from an EMBL/GenBank/DDBJ whole genome shotgun (WGS) entry which is preliminary data.</text>
</comment>
<protein>
    <submittedName>
        <fullName evidence="2">2-polyprenyl-3-methyl-5-hydroxy-6-metoxy-1, 4-benzoquinol methylase</fullName>
    </submittedName>
</protein>
<dbReference type="Proteomes" id="UP000581447">
    <property type="component" value="Unassembled WGS sequence"/>
</dbReference>
<dbReference type="EMBL" id="JACIEA010000003">
    <property type="protein sequence ID" value="MBB3943819.1"/>
    <property type="molecule type" value="Genomic_DNA"/>
</dbReference>
<dbReference type="PANTHER" id="PTHR43861">
    <property type="entry name" value="TRANS-ACONITATE 2-METHYLTRANSFERASE-RELATED"/>
    <property type="match status" value="1"/>
</dbReference>
<dbReference type="GO" id="GO:0008168">
    <property type="term" value="F:methyltransferase activity"/>
    <property type="evidence" value="ECO:0007669"/>
    <property type="project" value="UniProtKB-KW"/>
</dbReference>
<dbReference type="PANTHER" id="PTHR43861:SF6">
    <property type="entry name" value="METHYLTRANSFERASE TYPE 11"/>
    <property type="match status" value="1"/>
</dbReference>
<dbReference type="Pfam" id="PF08242">
    <property type="entry name" value="Methyltransf_12"/>
    <property type="match status" value="1"/>
</dbReference>
<dbReference type="AlphaFoldDB" id="A0A840AZI9"/>
<dbReference type="GO" id="GO:0032259">
    <property type="term" value="P:methylation"/>
    <property type="evidence" value="ECO:0007669"/>
    <property type="project" value="UniProtKB-KW"/>
</dbReference>
<dbReference type="Gene3D" id="3.40.50.150">
    <property type="entry name" value="Vaccinia Virus protein VP39"/>
    <property type="match status" value="1"/>
</dbReference>
<keyword evidence="2" id="KW-0808">Transferase</keyword>
<accession>A0A840AZI9</accession>
<dbReference type="InterPro" id="IPR013217">
    <property type="entry name" value="Methyltransf_12"/>
</dbReference>
<gene>
    <name evidence="2" type="ORF">GGR91_002083</name>
</gene>
<dbReference type="InterPro" id="IPR029063">
    <property type="entry name" value="SAM-dependent_MTases_sf"/>
</dbReference>